<organism evidence="2 3">
    <name type="scientific">Linnemannia gamsii</name>
    <dbReference type="NCBI Taxonomy" id="64522"/>
    <lineage>
        <taxon>Eukaryota</taxon>
        <taxon>Fungi</taxon>
        <taxon>Fungi incertae sedis</taxon>
        <taxon>Mucoromycota</taxon>
        <taxon>Mortierellomycotina</taxon>
        <taxon>Mortierellomycetes</taxon>
        <taxon>Mortierellales</taxon>
        <taxon>Mortierellaceae</taxon>
        <taxon>Linnemannia</taxon>
    </lineage>
</organism>
<dbReference type="OrthoDB" id="2429131at2759"/>
<feature type="compositionally biased region" description="Low complexity" evidence="1">
    <location>
        <begin position="109"/>
        <end position="141"/>
    </location>
</feature>
<evidence type="ECO:0008006" key="4">
    <source>
        <dbReference type="Google" id="ProtNLM"/>
    </source>
</evidence>
<dbReference type="Gene3D" id="3.80.10.10">
    <property type="entry name" value="Ribonuclease Inhibitor"/>
    <property type="match status" value="1"/>
</dbReference>
<dbReference type="SUPFAM" id="SSF52047">
    <property type="entry name" value="RNI-like"/>
    <property type="match status" value="1"/>
</dbReference>
<dbReference type="EMBL" id="JAAAIN010002753">
    <property type="protein sequence ID" value="KAG0290330.1"/>
    <property type="molecule type" value="Genomic_DNA"/>
</dbReference>
<feature type="region of interest" description="Disordered" evidence="1">
    <location>
        <begin position="106"/>
        <end position="141"/>
    </location>
</feature>
<dbReference type="PANTHER" id="PTHR38926:SF5">
    <property type="entry name" value="F-BOX AND LEUCINE-RICH REPEAT PROTEIN 6"/>
    <property type="match status" value="1"/>
</dbReference>
<dbReference type="CDD" id="cd09917">
    <property type="entry name" value="F-box_SF"/>
    <property type="match status" value="1"/>
</dbReference>
<dbReference type="Proteomes" id="UP000823405">
    <property type="component" value="Unassembled WGS sequence"/>
</dbReference>
<evidence type="ECO:0000256" key="1">
    <source>
        <dbReference type="SAM" id="MobiDB-lite"/>
    </source>
</evidence>
<evidence type="ECO:0000313" key="3">
    <source>
        <dbReference type="Proteomes" id="UP000823405"/>
    </source>
</evidence>
<protein>
    <recommendedName>
        <fullName evidence="4">F-box domain-containing protein</fullName>
    </recommendedName>
</protein>
<comment type="caution">
    <text evidence="2">The sequence shown here is derived from an EMBL/GenBank/DDBJ whole genome shotgun (WGS) entry which is preliminary data.</text>
</comment>
<dbReference type="PANTHER" id="PTHR38926">
    <property type="entry name" value="F-BOX DOMAIN CONTAINING PROTEIN, EXPRESSED"/>
    <property type="match status" value="1"/>
</dbReference>
<evidence type="ECO:0000313" key="2">
    <source>
        <dbReference type="EMBL" id="KAG0290330.1"/>
    </source>
</evidence>
<gene>
    <name evidence="2" type="ORF">BGZ97_006198</name>
</gene>
<dbReference type="AlphaFoldDB" id="A0A9P6QTL3"/>
<name>A0A9P6QTL3_9FUNG</name>
<proteinExistence type="predicted"/>
<reference evidence="2" key="1">
    <citation type="journal article" date="2020" name="Fungal Divers.">
        <title>Resolving the Mortierellaceae phylogeny through synthesis of multi-gene phylogenetics and phylogenomics.</title>
        <authorList>
            <person name="Vandepol N."/>
            <person name="Liber J."/>
            <person name="Desiro A."/>
            <person name="Na H."/>
            <person name="Kennedy M."/>
            <person name="Barry K."/>
            <person name="Grigoriev I.V."/>
            <person name="Miller A.N."/>
            <person name="O'Donnell K."/>
            <person name="Stajich J.E."/>
            <person name="Bonito G."/>
        </authorList>
    </citation>
    <scope>NUCLEOTIDE SEQUENCE</scope>
    <source>
        <strain evidence="2">NVP60</strain>
    </source>
</reference>
<accession>A0A9P6QTL3</accession>
<sequence length="561" mass="62907">METARAQFLNTLELLSLVTTYLAPMDISRLCQTSHRMHETCTPSLYRDLFISSCFEKEQTIFASTQCRHAFGRNIGHVRSLTIGPIELHYYYNCLRMFEETRPHNLDASATPASTSSSSSASSSSSQIPPSSLPQSPTSSLSLPRWLPPAVHRTHPVEPLPPMTNLQYLVLTDNNHMDCSYRLPKFNDDRMIMAECCWIISLNPRLEHLSSNYNASLNVLGYRLLAAAVSGLSRLTTLDISVLCHANLKFKAGTEILFSCCPSIRKIKIVTADSSFDYSSEFLDYDPDDAIVEDDVDWLVGTTRKLEPLVNLEELDFWDVMDSASTDDLLTVFEHCPNIQKLNILTISDLYDHDVLGEFIGQKCPKIRSLTCGSQFVGLEVDGPLLFKILDSLPAQTVEDIYFYGAFDGFIETSLTLATLRHSTTLSRIEIGWIYPLAKVSLSAIFEECINLEKLDVRCKRCWGRMGLYTTLTNVLERPWNTSKLADLSLSISVNDLPVVLQAQKQTQRAVAISELRQAHSGRLDELTRRVMSLPGGHGIDVKAGIVTVEDEDQLVFTKIE</sequence>
<keyword evidence="3" id="KW-1185">Reference proteome</keyword>
<dbReference type="InterPro" id="IPR032675">
    <property type="entry name" value="LRR_dom_sf"/>
</dbReference>